<evidence type="ECO:0000313" key="5">
    <source>
        <dbReference type="Proteomes" id="UP001597468"/>
    </source>
</evidence>
<sequence>TVACEADADGVGISLPTVMDNCGNPLTAGTPVVVDAPDPVTCEGTRTYTWTFTDCEGNTADWSYVYTIEYEDFTMPGNESSNVECLADAIEPTPPLVDDNCGNALTPTGPVEGGDFDGCKGTKTYTWTYADCEGNEHDWVYTYHIEDTTDPEIQLGDYPETVCETDVPVSLMATWTDNCADGGDLTAYPVLVGEDECSQTYEYTFVAEDDCGNTAQEVVTIVKEWELVDNCETIFGYNADASTCFSEYGFNRWGWTNSISEGESFELTLYAGAAQCMTGKGTVTGTALVTYTGGAVTVEYNLMDNYVLNEAHVYIGCDPVPSMKNGKETVAPGQYNFNPDLGDGVQNYTVGPIEATGDLYVIVHGVACEIICECTVSGIIDGNEGGQSFDGAEVLCGDANAVSEVNTQNGNGKKAEAASDVKTFPVPFKETVNVEYDFDYTSDVQIQIFNMRGNHLRTYTDRNVTKGSVTTLQVDFAMKANQMYILKVTTDRETIVKQIVSSKK</sequence>
<keyword evidence="5" id="KW-1185">Reference proteome</keyword>
<accession>A0ABW5IZF8</accession>
<comment type="caution">
    <text evidence="4">The sequence shown here is derived from an EMBL/GenBank/DDBJ whole genome shotgun (WGS) entry which is preliminary data.</text>
</comment>
<gene>
    <name evidence="4" type="ORF">ACFSTG_09850</name>
</gene>
<evidence type="ECO:0000256" key="1">
    <source>
        <dbReference type="ARBA" id="ARBA00022729"/>
    </source>
</evidence>
<proteinExistence type="predicted"/>
<organism evidence="4 5">
    <name type="scientific">Salinimicrobium flavum</name>
    <dbReference type="NCBI Taxonomy" id="1737065"/>
    <lineage>
        <taxon>Bacteria</taxon>
        <taxon>Pseudomonadati</taxon>
        <taxon>Bacteroidota</taxon>
        <taxon>Flavobacteriia</taxon>
        <taxon>Flavobacteriales</taxon>
        <taxon>Flavobacteriaceae</taxon>
        <taxon>Salinimicrobium</taxon>
    </lineage>
</organism>
<feature type="domain" description="Secretion system C-terminal sorting" evidence="2">
    <location>
        <begin position="424"/>
        <end position="500"/>
    </location>
</feature>
<feature type="domain" description="HYR-like" evidence="3">
    <location>
        <begin position="1"/>
        <end position="68"/>
    </location>
</feature>
<dbReference type="Proteomes" id="UP001597468">
    <property type="component" value="Unassembled WGS sequence"/>
</dbReference>
<feature type="non-terminal residue" evidence="4">
    <location>
        <position position="1"/>
    </location>
</feature>
<keyword evidence="1" id="KW-0732">Signal</keyword>
<protein>
    <submittedName>
        <fullName evidence="4">T9SS type A sorting domain-containing protein</fullName>
    </submittedName>
</protein>
<dbReference type="InterPro" id="IPR057078">
    <property type="entry name" value="HYR-4C"/>
</dbReference>
<dbReference type="Pfam" id="PF18962">
    <property type="entry name" value="Por_Secre_tail"/>
    <property type="match status" value="1"/>
</dbReference>
<evidence type="ECO:0000259" key="3">
    <source>
        <dbReference type="Pfam" id="PF23237"/>
    </source>
</evidence>
<dbReference type="InterPro" id="IPR026444">
    <property type="entry name" value="Secre_tail"/>
</dbReference>
<evidence type="ECO:0000313" key="4">
    <source>
        <dbReference type="EMBL" id="MFD2518194.1"/>
    </source>
</evidence>
<name>A0ABW5IZF8_9FLAO</name>
<evidence type="ECO:0000259" key="2">
    <source>
        <dbReference type="Pfam" id="PF18962"/>
    </source>
</evidence>
<reference evidence="5" key="1">
    <citation type="journal article" date="2019" name="Int. J. Syst. Evol. Microbiol.">
        <title>The Global Catalogue of Microorganisms (GCM) 10K type strain sequencing project: providing services to taxonomists for standard genome sequencing and annotation.</title>
        <authorList>
            <consortium name="The Broad Institute Genomics Platform"/>
            <consortium name="The Broad Institute Genome Sequencing Center for Infectious Disease"/>
            <person name="Wu L."/>
            <person name="Ma J."/>
        </authorList>
    </citation>
    <scope>NUCLEOTIDE SEQUENCE [LARGE SCALE GENOMIC DNA]</scope>
    <source>
        <strain evidence="5">KCTC 42585</strain>
    </source>
</reference>
<dbReference type="Pfam" id="PF23237">
    <property type="entry name" value="HYR_4C"/>
    <property type="match status" value="2"/>
</dbReference>
<feature type="domain" description="HYR-like" evidence="3">
    <location>
        <begin position="73"/>
        <end position="145"/>
    </location>
</feature>
<dbReference type="RefSeq" id="WP_380751818.1">
    <property type="nucleotide sequence ID" value="NZ_JBHULT010000008.1"/>
</dbReference>
<dbReference type="NCBIfam" id="TIGR04183">
    <property type="entry name" value="Por_Secre_tail"/>
    <property type="match status" value="1"/>
</dbReference>
<dbReference type="EMBL" id="JBHULT010000008">
    <property type="protein sequence ID" value="MFD2518194.1"/>
    <property type="molecule type" value="Genomic_DNA"/>
</dbReference>